<keyword evidence="4 7" id="KW-0812">Transmembrane</keyword>
<evidence type="ECO:0000256" key="7">
    <source>
        <dbReference type="SAM" id="Phobius"/>
    </source>
</evidence>
<feature type="domain" description="Glycine transporter" evidence="8">
    <location>
        <begin position="101"/>
        <end position="175"/>
    </location>
</feature>
<dbReference type="GO" id="GO:0005886">
    <property type="term" value="C:plasma membrane"/>
    <property type="evidence" value="ECO:0007669"/>
    <property type="project" value="UniProtKB-SubCell"/>
</dbReference>
<feature type="transmembrane region" description="Helical" evidence="7">
    <location>
        <begin position="159"/>
        <end position="178"/>
    </location>
</feature>
<keyword evidence="5 7" id="KW-1133">Transmembrane helix</keyword>
<evidence type="ECO:0000313" key="10">
    <source>
        <dbReference type="Proteomes" id="UP000594586"/>
    </source>
</evidence>
<sequence length="270" mass="28502">MTPQIPAHVETLYFVLEYTGVFLAALVGGTVAKRMNLDIVGFYVIALVSALAGSFIRDAMLSDGPAAALQSPGYMAAATAGALVAYVVDFKAQKWATFRFYMDVVTIGVWAVVGVTRAVSNDLPWISCIVIGVVTATGGSFARDVILGKIPSLFTSQKMYVFPAVLASAVMLGFHHAGRDAVGMVAAAVAGSVLAMVVYWLGAFVPSKKVESREIDAMRNEFAERRGADLDDDALADAITNSSDAEFVTVLRALYLDKAREGANADSAAA</sequence>
<evidence type="ECO:0000256" key="2">
    <source>
        <dbReference type="ARBA" id="ARBA00008193"/>
    </source>
</evidence>
<accession>A0A7T0PFE5</accession>
<feature type="transmembrane region" description="Helical" evidence="7">
    <location>
        <begin position="184"/>
        <end position="205"/>
    </location>
</feature>
<proteinExistence type="inferred from homology"/>
<evidence type="ECO:0000256" key="4">
    <source>
        <dbReference type="ARBA" id="ARBA00022692"/>
    </source>
</evidence>
<comment type="similarity">
    <text evidence="2">Belongs to the UPF0126 family.</text>
</comment>
<keyword evidence="3" id="KW-1003">Cell membrane</keyword>
<dbReference type="PANTHER" id="PTHR30506">
    <property type="entry name" value="INNER MEMBRANE PROTEIN"/>
    <property type="match status" value="1"/>
</dbReference>
<feature type="transmembrane region" description="Helical" evidence="7">
    <location>
        <begin position="68"/>
        <end position="88"/>
    </location>
</feature>
<evidence type="ECO:0000313" key="9">
    <source>
        <dbReference type="EMBL" id="QPK82757.1"/>
    </source>
</evidence>
<organism evidence="9 10">
    <name type="scientific">Corynebacterium qintianiae</name>
    <dbReference type="NCBI Taxonomy" id="2709392"/>
    <lineage>
        <taxon>Bacteria</taxon>
        <taxon>Bacillati</taxon>
        <taxon>Actinomycetota</taxon>
        <taxon>Actinomycetes</taxon>
        <taxon>Mycobacteriales</taxon>
        <taxon>Corynebacteriaceae</taxon>
        <taxon>Corynebacterium</taxon>
    </lineage>
</organism>
<comment type="subcellular location">
    <subcellularLocation>
        <location evidence="1">Cell membrane</location>
        <topology evidence="1">Multi-pass membrane protein</topology>
    </subcellularLocation>
</comment>
<feature type="transmembrane region" description="Helical" evidence="7">
    <location>
        <begin position="12"/>
        <end position="32"/>
    </location>
</feature>
<keyword evidence="10" id="KW-1185">Reference proteome</keyword>
<reference evidence="9 10" key="1">
    <citation type="submission" date="2020-11" db="EMBL/GenBank/DDBJ databases">
        <title>Corynebacterium sp. MC1420.</title>
        <authorList>
            <person name="Zhou J."/>
        </authorList>
    </citation>
    <scope>NUCLEOTIDE SEQUENCE [LARGE SCALE GENOMIC DNA]</scope>
    <source>
        <strain evidence="9 10">MC1420</strain>
    </source>
</reference>
<dbReference type="RefSeq" id="WP_165002738.1">
    <property type="nucleotide sequence ID" value="NZ_CP064955.1"/>
</dbReference>
<dbReference type="PANTHER" id="PTHR30506:SF3">
    <property type="entry name" value="UPF0126 INNER MEMBRANE PROTEIN YADS-RELATED"/>
    <property type="match status" value="1"/>
</dbReference>
<evidence type="ECO:0000256" key="1">
    <source>
        <dbReference type="ARBA" id="ARBA00004651"/>
    </source>
</evidence>
<feature type="domain" description="Glycine transporter" evidence="8">
    <location>
        <begin position="15"/>
        <end position="88"/>
    </location>
</feature>
<gene>
    <name evidence="9" type="ORF">G7Y29_07715</name>
</gene>
<feature type="transmembrane region" description="Helical" evidence="7">
    <location>
        <begin position="124"/>
        <end position="147"/>
    </location>
</feature>
<feature type="transmembrane region" description="Helical" evidence="7">
    <location>
        <begin position="39"/>
        <end position="56"/>
    </location>
</feature>
<protein>
    <submittedName>
        <fullName evidence="9">TRIC cation channel family protein</fullName>
    </submittedName>
</protein>
<dbReference type="Proteomes" id="UP000594586">
    <property type="component" value="Chromosome"/>
</dbReference>
<dbReference type="Pfam" id="PF03458">
    <property type="entry name" value="Gly_transporter"/>
    <property type="match status" value="2"/>
</dbReference>
<dbReference type="AlphaFoldDB" id="A0A7T0PFE5"/>
<evidence type="ECO:0000256" key="6">
    <source>
        <dbReference type="ARBA" id="ARBA00023136"/>
    </source>
</evidence>
<name>A0A7T0PFE5_9CORY</name>
<dbReference type="EMBL" id="CP064955">
    <property type="protein sequence ID" value="QPK82757.1"/>
    <property type="molecule type" value="Genomic_DNA"/>
</dbReference>
<dbReference type="KEGG" id="cqn:G7Y29_07715"/>
<dbReference type="InterPro" id="IPR005115">
    <property type="entry name" value="Gly_transporter"/>
</dbReference>
<feature type="transmembrane region" description="Helical" evidence="7">
    <location>
        <begin position="100"/>
        <end position="118"/>
    </location>
</feature>
<evidence type="ECO:0000256" key="3">
    <source>
        <dbReference type="ARBA" id="ARBA00022475"/>
    </source>
</evidence>
<evidence type="ECO:0000259" key="8">
    <source>
        <dbReference type="Pfam" id="PF03458"/>
    </source>
</evidence>
<evidence type="ECO:0000256" key="5">
    <source>
        <dbReference type="ARBA" id="ARBA00022989"/>
    </source>
</evidence>
<keyword evidence="6 7" id="KW-0472">Membrane</keyword>